<dbReference type="OrthoDB" id="7922675at2"/>
<dbReference type="Proteomes" id="UP000000421">
    <property type="component" value="Chromosome"/>
</dbReference>
<dbReference type="Gene3D" id="2.40.128.130">
    <property type="entry name" value="Autotransporter beta-domain"/>
    <property type="match status" value="1"/>
</dbReference>
<dbReference type="eggNOG" id="COG3468">
    <property type="taxonomic scope" value="Bacteria"/>
</dbReference>
<accession>A0A0K8J0P6</accession>
<dbReference type="InterPro" id="IPR005546">
    <property type="entry name" value="Autotransporte_beta"/>
</dbReference>
<dbReference type="KEGG" id="bhe:BH13180"/>
<dbReference type="GeneID" id="92985927"/>
<evidence type="ECO:0000313" key="5">
    <source>
        <dbReference type="Proteomes" id="UP000000421"/>
    </source>
</evidence>
<keyword evidence="2" id="KW-0732">Signal</keyword>
<dbReference type="SUPFAM" id="SSF51126">
    <property type="entry name" value="Pectin lyase-like"/>
    <property type="match status" value="1"/>
</dbReference>
<feature type="chain" id="PRO_5030008383" description="Autotransporter domain-containing protein" evidence="2">
    <location>
        <begin position="27"/>
        <end position="872"/>
    </location>
</feature>
<name>A0A0H3M6J9_BARHE</name>
<feature type="signal peptide" evidence="2">
    <location>
        <begin position="1"/>
        <end position="26"/>
    </location>
</feature>
<dbReference type="NCBIfam" id="TIGR01414">
    <property type="entry name" value="autotrans_barl"/>
    <property type="match status" value="1"/>
</dbReference>
<dbReference type="InterPro" id="IPR011050">
    <property type="entry name" value="Pectin_lyase_fold/virulence"/>
</dbReference>
<dbReference type="Gene3D" id="2.160.20.20">
    <property type="match status" value="1"/>
</dbReference>
<dbReference type="PaxDb" id="283166-BH13180"/>
<dbReference type="EMBL" id="BX897699">
    <property type="protein sequence ID" value="CAF28091.1"/>
    <property type="molecule type" value="Genomic_DNA"/>
</dbReference>
<feature type="region of interest" description="Disordered" evidence="1">
    <location>
        <begin position="227"/>
        <end position="246"/>
    </location>
</feature>
<dbReference type="PROSITE" id="PS51208">
    <property type="entry name" value="AUTOTRANSPORTER"/>
    <property type="match status" value="1"/>
</dbReference>
<reference evidence="4 5" key="1">
    <citation type="journal article" date="2004" name="Proc. Natl. Acad. Sci. U.S.A.">
        <title>The louse-borne human pathogen Bartonella quintana is a genomic derivative of the zoonotic agent Bartonella henselae.</title>
        <authorList>
            <person name="Alsmark U.C.M."/>
            <person name="Frank A.C."/>
            <person name="Karlberg E.O."/>
            <person name="Legault B.-A."/>
            <person name="Ardell D.H."/>
            <person name="Canbaeck B."/>
            <person name="Eriksson A.-S."/>
            <person name="Naeslund A.K."/>
            <person name="Handley S.A."/>
            <person name="Huvet M."/>
            <person name="La Scola B."/>
            <person name="Holmberg M."/>
            <person name="Andersson S.G.E."/>
        </authorList>
    </citation>
    <scope>NUCLEOTIDE SEQUENCE [LARGE SCALE GENOMIC DNA]</scope>
    <source>
        <strain evidence="5">ATCC 49882 / DSM 28221 / CCUG 30454 / Houston 1</strain>
    </source>
</reference>
<keyword evidence="5" id="KW-1185">Reference proteome</keyword>
<dbReference type="InterPro" id="IPR036709">
    <property type="entry name" value="Autotransporte_beta_dom_sf"/>
</dbReference>
<evidence type="ECO:0000256" key="2">
    <source>
        <dbReference type="SAM" id="SignalP"/>
    </source>
</evidence>
<accession>A0A0H3M6J9</accession>
<dbReference type="GO" id="GO:0019867">
    <property type="term" value="C:outer membrane"/>
    <property type="evidence" value="ECO:0007669"/>
    <property type="project" value="InterPro"/>
</dbReference>
<dbReference type="Pfam" id="PF03797">
    <property type="entry name" value="Autotransporter"/>
    <property type="match status" value="1"/>
</dbReference>
<feature type="compositionally biased region" description="Polar residues" evidence="1">
    <location>
        <begin position="227"/>
        <end position="237"/>
    </location>
</feature>
<evidence type="ECO:0000256" key="1">
    <source>
        <dbReference type="SAM" id="MobiDB-lite"/>
    </source>
</evidence>
<proteinExistence type="predicted"/>
<dbReference type="AlphaFoldDB" id="A0A0H3M6J9"/>
<gene>
    <name evidence="4" type="ordered locus">BH13180</name>
</gene>
<dbReference type="RefSeq" id="WP_011181120.1">
    <property type="nucleotide sequence ID" value="NC_005956.1"/>
</dbReference>
<evidence type="ECO:0000259" key="3">
    <source>
        <dbReference type="PROSITE" id="PS51208"/>
    </source>
</evidence>
<feature type="domain" description="Autotransporter" evidence="3">
    <location>
        <begin position="592"/>
        <end position="872"/>
    </location>
</feature>
<feature type="region of interest" description="Disordered" evidence="1">
    <location>
        <begin position="48"/>
        <end position="127"/>
    </location>
</feature>
<dbReference type="SMART" id="SM00869">
    <property type="entry name" value="Autotransporter"/>
    <property type="match status" value="1"/>
</dbReference>
<dbReference type="InterPro" id="IPR006315">
    <property type="entry name" value="OM_autotransptr_brl_dom"/>
</dbReference>
<protein>
    <recommendedName>
        <fullName evidence="3">Autotransporter domain-containing protein</fullName>
    </recommendedName>
</protein>
<sequence>MKKSFLLYTVSGVLLFSYPSLSYALASTDLQPLFVNYSLKKNKNNNLKAEQLGEPASRTFVSKKRKRSGAEESSAGASLSIPVKSAKSRKRPILESSPTNPTSESPSRSPASIKPANSAQVDEDQSTKIEVENGTTVTKQNVKIHDNYVAVHAQEANSKVKIIGGSVSSNFIGLSTLAGGTIDATNITTTVTSVGLLNTNGTIILKDSTVNVTGNDKTHGIVLRGMQNPSGNQQAQNAGREGNVHHEKDMRNKVMLTNTKILVQNGIGIGVYGAHASGEVTLKDSEIRADMLSKNEKNIEAPAHILTLNADHSILEGGVKTLADNKTFLNLNNNSTWLLTAPRKRESNNDPSHGHDIDEKLHSNLSGISLTESSIVFGTSTDGHYQTLFVGSQSQEADQTPNNPIVYKATGAAEIHLNSEWSNNSPMHKQKTDRVIINGDVSGSTIVHINFLESGNKGTKSTAVWKEEMVSTSSTAHGISLIQVSGNADKNSFKLEKGYLTMGGTPYKYVLTAYAPGTSDASQNLFGKNDQNFWDFRLQSAYVDSDKKVRALLPQVANYLVIPNAVFSAGFSEVNNQNMLLNNMRTTMFGAENHNKNGIFLSYYNEKVTLSSNRDPLHYGYGADINYDAVQLGIIMNALEGKNINTQFGLLGTYGKLSFTPKDMQDSEKTKLDKWSLTAYSGIQHSMGLYMNALLSYGVLKGNVTTALIGTAAKLDGTKTLTLSATLGQKLTTGLQGLMFEPQAQFIYQNLMLDVLSDADGLKVDMDNPHQWLVRIGGRLTKNLTTTEEDNDHAVSFYGKLNVLRTFGDGGAIQIGESFYLDPTGSSIEGGVGVNAHIAQKVVLHGDISYRHKLQKAGVSGTNFSGGIRYHF</sequence>
<dbReference type="SUPFAM" id="SSF103515">
    <property type="entry name" value="Autotransporter"/>
    <property type="match status" value="1"/>
</dbReference>
<organism evidence="4 5">
    <name type="scientific">Bartonella henselae (strain ATCC 49882 / DSM 28221 / CCUG 30454 / Houston 1)</name>
    <name type="common">Rochalimaea henselae</name>
    <dbReference type="NCBI Taxonomy" id="283166"/>
    <lineage>
        <taxon>Bacteria</taxon>
        <taxon>Pseudomonadati</taxon>
        <taxon>Pseudomonadota</taxon>
        <taxon>Alphaproteobacteria</taxon>
        <taxon>Hyphomicrobiales</taxon>
        <taxon>Bartonellaceae</taxon>
        <taxon>Bartonella</taxon>
    </lineage>
</organism>
<evidence type="ECO:0000313" key="4">
    <source>
        <dbReference type="EMBL" id="CAF28091.1"/>
    </source>
</evidence>
<feature type="compositionally biased region" description="Low complexity" evidence="1">
    <location>
        <begin position="95"/>
        <end position="110"/>
    </location>
</feature>
<dbReference type="InterPro" id="IPR012332">
    <property type="entry name" value="Autotransporter_pectin_lyase_C"/>
</dbReference>
<dbReference type="EnsemblBacteria" id="CAF28091">
    <property type="protein sequence ID" value="CAF28091"/>
    <property type="gene ID" value="BH13180"/>
</dbReference>